<comment type="caution">
    <text evidence="2">The sequence shown here is derived from an EMBL/GenBank/DDBJ whole genome shotgun (WGS) entry which is preliminary data.</text>
</comment>
<dbReference type="RefSeq" id="WP_008537543.1">
    <property type="nucleotide sequence ID" value="NZ_CATXHE010000025.1"/>
</dbReference>
<feature type="transmembrane region" description="Helical" evidence="1">
    <location>
        <begin position="38"/>
        <end position="58"/>
    </location>
</feature>
<evidence type="ECO:0000313" key="3">
    <source>
        <dbReference type="Proteomes" id="UP001198190"/>
    </source>
</evidence>
<dbReference type="EMBL" id="JAJCGD010000026">
    <property type="protein sequence ID" value="MCB6828838.1"/>
    <property type="molecule type" value="Genomic_DNA"/>
</dbReference>
<dbReference type="GeneID" id="62778945"/>
<gene>
    <name evidence="2" type="ORF">LIY65_09050</name>
</gene>
<name>A0AAW4U2V0_9FIRM</name>
<dbReference type="Proteomes" id="UP001198190">
    <property type="component" value="Unassembled WGS sequence"/>
</dbReference>
<keyword evidence="1" id="KW-1133">Transmembrane helix</keyword>
<keyword evidence="1" id="KW-0812">Transmembrane</keyword>
<keyword evidence="1" id="KW-0472">Membrane</keyword>
<proteinExistence type="predicted"/>
<sequence>MKSFFKNIQLKPKKNKDISYDDELVNNLTIKTKPKLKVIISLILLVFIGSVTATLFFFNYDSNNNKKNTTTKPNINTNAIAKNKQANNNNYIDLASLENPFVNKDSPIYLANNPEKMVKNKIQNTNLPAIPNYNQNGNLPPIPSFNQNNLPQVPAINTTPTSQIQGISSNEYGENIAIVDGQVVKEGDTLHGNTISKINNNGITFSNGNQISYNIAQ</sequence>
<evidence type="ECO:0000313" key="2">
    <source>
        <dbReference type="EMBL" id="MCB6828838.1"/>
    </source>
</evidence>
<accession>A0AAW4U2V0</accession>
<reference evidence="2" key="1">
    <citation type="submission" date="2021-10" db="EMBL/GenBank/DDBJ databases">
        <title>Collection of gut derived symbiotic bacterial strains cultured from healthy donors.</title>
        <authorList>
            <person name="Lin H."/>
            <person name="Littmann E."/>
            <person name="Claire K."/>
            <person name="Pamer E."/>
        </authorList>
    </citation>
    <scope>NUCLEOTIDE SEQUENCE</scope>
    <source>
        <strain evidence="2">MSK.7.16</strain>
    </source>
</reference>
<evidence type="ECO:0000256" key="1">
    <source>
        <dbReference type="SAM" id="Phobius"/>
    </source>
</evidence>
<organism evidence="2 3">
    <name type="scientific">Megamonas funiformis</name>
    <dbReference type="NCBI Taxonomy" id="437897"/>
    <lineage>
        <taxon>Bacteria</taxon>
        <taxon>Bacillati</taxon>
        <taxon>Bacillota</taxon>
        <taxon>Negativicutes</taxon>
        <taxon>Selenomonadales</taxon>
        <taxon>Selenomonadaceae</taxon>
        <taxon>Megamonas</taxon>
    </lineage>
</organism>
<protein>
    <submittedName>
        <fullName evidence="2">Uncharacterized protein</fullName>
    </submittedName>
</protein>
<dbReference type="AlphaFoldDB" id="A0AAW4U2V0"/>